<evidence type="ECO:0000313" key="4">
    <source>
        <dbReference type="Proteomes" id="UP001207654"/>
    </source>
</evidence>
<feature type="region of interest" description="Disordered" evidence="1">
    <location>
        <begin position="20"/>
        <end position="106"/>
    </location>
</feature>
<evidence type="ECO:0000313" key="3">
    <source>
        <dbReference type="EMBL" id="MCY1075422.1"/>
    </source>
</evidence>
<feature type="compositionally biased region" description="Low complexity" evidence="1">
    <location>
        <begin position="81"/>
        <end position="90"/>
    </location>
</feature>
<dbReference type="Proteomes" id="UP001207654">
    <property type="component" value="Unassembled WGS sequence"/>
</dbReference>
<dbReference type="RefSeq" id="WP_267534354.1">
    <property type="nucleotide sequence ID" value="NZ_JAPNKA010000001.1"/>
</dbReference>
<evidence type="ECO:0008006" key="5">
    <source>
        <dbReference type="Google" id="ProtNLM"/>
    </source>
</evidence>
<keyword evidence="4" id="KW-1185">Reference proteome</keyword>
<sequence>MNRRILGLLAALSLTSACTEEPVGAMTPIPRPADMPADTAKKAEAPKPAPAPAPEPPPDPSKVVLRWKLDAPTAFRLTTTASESAPAPAAKGKKGKKDAESEPKASTGEVTAIFVLQKTESGDYAFRIVPEGKGGEADQGTMSERGFVMDGLAGPLRNTAVLVLELPRDPVGPDTTWRLGTDLVDLSSVQGFVEKKAERRNQVKLTALTPAENGEQVATLEYDLSESLSGELRATRTLSKAAMAKLAAKKNGHSHDDGHDHGEEEEASSPADGKSATAEIRVKGRGEFLVKAGRWRSWEATFTTNIEGTTVPGLADGERTLRLTPLDSVPPELLPQAQAKP</sequence>
<dbReference type="PROSITE" id="PS51257">
    <property type="entry name" value="PROKAR_LIPOPROTEIN"/>
    <property type="match status" value="1"/>
</dbReference>
<dbReference type="EMBL" id="JAPNKA010000001">
    <property type="protein sequence ID" value="MCY1075422.1"/>
    <property type="molecule type" value="Genomic_DNA"/>
</dbReference>
<feature type="compositionally biased region" description="Basic and acidic residues" evidence="1">
    <location>
        <begin position="253"/>
        <end position="262"/>
    </location>
</feature>
<comment type="caution">
    <text evidence="3">The sequence shown here is derived from an EMBL/GenBank/DDBJ whole genome shotgun (WGS) entry which is preliminary data.</text>
</comment>
<evidence type="ECO:0000256" key="1">
    <source>
        <dbReference type="SAM" id="MobiDB-lite"/>
    </source>
</evidence>
<evidence type="ECO:0000256" key="2">
    <source>
        <dbReference type="SAM" id="SignalP"/>
    </source>
</evidence>
<feature type="compositionally biased region" description="Pro residues" evidence="1">
    <location>
        <begin position="47"/>
        <end position="60"/>
    </location>
</feature>
<feature type="region of interest" description="Disordered" evidence="1">
    <location>
        <begin position="301"/>
        <end position="341"/>
    </location>
</feature>
<protein>
    <recommendedName>
        <fullName evidence="5">Lipoprotein</fullName>
    </recommendedName>
</protein>
<accession>A0ABT4A1A0</accession>
<gene>
    <name evidence="3" type="ORF">OV287_13105</name>
</gene>
<name>A0ABT4A1A0_9BACT</name>
<keyword evidence="2" id="KW-0732">Signal</keyword>
<proteinExistence type="predicted"/>
<feature type="chain" id="PRO_5047137006" description="Lipoprotein" evidence="2">
    <location>
        <begin position="20"/>
        <end position="341"/>
    </location>
</feature>
<feature type="signal peptide" evidence="2">
    <location>
        <begin position="1"/>
        <end position="19"/>
    </location>
</feature>
<feature type="region of interest" description="Disordered" evidence="1">
    <location>
        <begin position="244"/>
        <end position="280"/>
    </location>
</feature>
<reference evidence="3 4" key="1">
    <citation type="submission" date="2022-11" db="EMBL/GenBank/DDBJ databases">
        <title>Minimal conservation of predation-associated metabolite biosynthetic gene clusters underscores biosynthetic potential of Myxococcota including descriptions for ten novel species: Archangium lansinium sp. nov., Myxococcus landrumus sp. nov., Nannocystis bai.</title>
        <authorList>
            <person name="Ahearne A."/>
            <person name="Stevens C."/>
            <person name="Phillips K."/>
        </authorList>
    </citation>
    <scope>NUCLEOTIDE SEQUENCE [LARGE SCALE GENOMIC DNA]</scope>
    <source>
        <strain evidence="3 4">MIWBW</strain>
    </source>
</reference>
<organism evidence="3 4">
    <name type="scientific">Archangium lansingense</name>
    <dbReference type="NCBI Taxonomy" id="2995310"/>
    <lineage>
        <taxon>Bacteria</taxon>
        <taxon>Pseudomonadati</taxon>
        <taxon>Myxococcota</taxon>
        <taxon>Myxococcia</taxon>
        <taxon>Myxococcales</taxon>
        <taxon>Cystobacterineae</taxon>
        <taxon>Archangiaceae</taxon>
        <taxon>Archangium</taxon>
    </lineage>
</organism>